<organism evidence="3 4">
    <name type="scientific">Falsiroseomonas stagni DSM 19981</name>
    <dbReference type="NCBI Taxonomy" id="1123062"/>
    <lineage>
        <taxon>Bacteria</taxon>
        <taxon>Pseudomonadati</taxon>
        <taxon>Pseudomonadota</taxon>
        <taxon>Alphaproteobacteria</taxon>
        <taxon>Acetobacterales</taxon>
        <taxon>Roseomonadaceae</taxon>
        <taxon>Falsiroseomonas</taxon>
    </lineage>
</organism>
<keyword evidence="4" id="KW-1185">Reference proteome</keyword>
<dbReference type="PANTHER" id="PTHR43798">
    <property type="entry name" value="MONOACYLGLYCEROL LIPASE"/>
    <property type="match status" value="1"/>
</dbReference>
<reference evidence="3 4" key="1">
    <citation type="submission" date="2016-10" db="EMBL/GenBank/DDBJ databases">
        <authorList>
            <person name="de Groot N.N."/>
        </authorList>
    </citation>
    <scope>NUCLEOTIDE SEQUENCE [LARGE SCALE GENOMIC DNA]</scope>
    <source>
        <strain evidence="3 4">DSM 19981</strain>
    </source>
</reference>
<dbReference type="STRING" id="1123062.SAMN02745775_1011286"/>
<proteinExistence type="predicted"/>
<dbReference type="PRINTS" id="PR00111">
    <property type="entry name" value="ABHYDROLASE"/>
</dbReference>
<gene>
    <name evidence="3" type="ORF">SAMN02745775_1011286</name>
</gene>
<dbReference type="Gene3D" id="3.40.50.1820">
    <property type="entry name" value="alpha/beta hydrolase"/>
    <property type="match status" value="1"/>
</dbReference>
<sequence>MTLHPDGTPVTPLPDLRFTEVDAGPLGLSGRRLSFMEAGRGATTILCLHGIGANSTGWRFVLAGLSDAARVIAWNAPGYLMSDPFLAERPRAEDYADAAVGLLGALGVEGPVHVAGSSFGSMLGACLAARHPGRVASLTLMGTSRGQRWKGEDGRAAMLAMRRASVAEGGVALARTRSDKLVSPRTGPLVMDLVRTMVAATNPAGLMQAAHATDQVDVVEDFAPRIAAPTLAITGQDDVVNPPDVGRLIAEAIPGARFLSPEGIGHLPEVEAPAQTLALLRAQALGDR</sequence>
<evidence type="ECO:0000313" key="3">
    <source>
        <dbReference type="EMBL" id="SFK30861.1"/>
    </source>
</evidence>
<dbReference type="EMBL" id="FOSQ01000001">
    <property type="protein sequence ID" value="SFK30861.1"/>
    <property type="molecule type" value="Genomic_DNA"/>
</dbReference>
<dbReference type="RefSeq" id="WP_092956996.1">
    <property type="nucleotide sequence ID" value="NZ_FOSQ01000001.1"/>
</dbReference>
<keyword evidence="1" id="KW-0378">Hydrolase</keyword>
<dbReference type="GO" id="GO:0016787">
    <property type="term" value="F:hydrolase activity"/>
    <property type="evidence" value="ECO:0007669"/>
    <property type="project" value="UniProtKB-KW"/>
</dbReference>
<feature type="domain" description="AB hydrolase-1" evidence="2">
    <location>
        <begin position="44"/>
        <end position="268"/>
    </location>
</feature>
<name>A0A1I3YHW2_9PROT</name>
<dbReference type="InterPro" id="IPR050266">
    <property type="entry name" value="AB_hydrolase_sf"/>
</dbReference>
<dbReference type="AlphaFoldDB" id="A0A1I3YHW2"/>
<dbReference type="InterPro" id="IPR029058">
    <property type="entry name" value="AB_hydrolase_fold"/>
</dbReference>
<accession>A0A1I3YHW2</accession>
<dbReference type="Proteomes" id="UP000199473">
    <property type="component" value="Unassembled WGS sequence"/>
</dbReference>
<dbReference type="Pfam" id="PF00561">
    <property type="entry name" value="Abhydrolase_1"/>
    <property type="match status" value="1"/>
</dbReference>
<evidence type="ECO:0000259" key="2">
    <source>
        <dbReference type="Pfam" id="PF00561"/>
    </source>
</evidence>
<protein>
    <submittedName>
        <fullName evidence="3">Pimeloyl-ACP methyl ester carboxylesterase</fullName>
    </submittedName>
</protein>
<evidence type="ECO:0000313" key="4">
    <source>
        <dbReference type="Proteomes" id="UP000199473"/>
    </source>
</evidence>
<dbReference type="OrthoDB" id="9804723at2"/>
<dbReference type="SUPFAM" id="SSF53474">
    <property type="entry name" value="alpha/beta-Hydrolases"/>
    <property type="match status" value="1"/>
</dbReference>
<evidence type="ECO:0000256" key="1">
    <source>
        <dbReference type="ARBA" id="ARBA00022801"/>
    </source>
</evidence>
<dbReference type="PANTHER" id="PTHR43798:SF31">
    <property type="entry name" value="AB HYDROLASE SUPERFAMILY PROTEIN YCLE"/>
    <property type="match status" value="1"/>
</dbReference>
<dbReference type="InterPro" id="IPR000073">
    <property type="entry name" value="AB_hydrolase_1"/>
</dbReference>
<dbReference type="GO" id="GO:0016020">
    <property type="term" value="C:membrane"/>
    <property type="evidence" value="ECO:0007669"/>
    <property type="project" value="TreeGrafter"/>
</dbReference>